<accession>A0AAN7JLH0</accession>
<feature type="region of interest" description="Disordered" evidence="1">
    <location>
        <begin position="33"/>
        <end position="70"/>
    </location>
</feature>
<name>A0AAN7JLH0_9MYRT</name>
<dbReference type="EMBL" id="JAXIOK010000018">
    <property type="protein sequence ID" value="KAK4749574.1"/>
    <property type="molecule type" value="Genomic_DNA"/>
</dbReference>
<sequence length="180" mass="21103">MRYSGQYQDTVRGYSFPGLLLWEEIRMRSRPQNLVEKQPFSQKKIRKEEERQRRSVGHQRKADAKASCDSVPCDPRIGASISRLIKSISAMIPDLARTPTTWWMDDIRDGEMKQSNSPEIQNRRRRRRRTQNRSRDPQRTSISCPVFHPLNSETKSRREITHPGHGDLYHIHTTLRIAAP</sequence>
<gene>
    <name evidence="2" type="ORF">SAY87_027023</name>
</gene>
<dbReference type="Proteomes" id="UP001345219">
    <property type="component" value="Chromosome 21"/>
</dbReference>
<comment type="caution">
    <text evidence="2">The sequence shown here is derived from an EMBL/GenBank/DDBJ whole genome shotgun (WGS) entry which is preliminary data.</text>
</comment>
<evidence type="ECO:0000313" key="3">
    <source>
        <dbReference type="Proteomes" id="UP001345219"/>
    </source>
</evidence>
<dbReference type="AlphaFoldDB" id="A0AAN7JLH0"/>
<feature type="region of interest" description="Disordered" evidence="1">
    <location>
        <begin position="107"/>
        <end position="149"/>
    </location>
</feature>
<evidence type="ECO:0000313" key="2">
    <source>
        <dbReference type="EMBL" id="KAK4749574.1"/>
    </source>
</evidence>
<evidence type="ECO:0000256" key="1">
    <source>
        <dbReference type="SAM" id="MobiDB-lite"/>
    </source>
</evidence>
<organism evidence="2 3">
    <name type="scientific">Trapa incisa</name>
    <dbReference type="NCBI Taxonomy" id="236973"/>
    <lineage>
        <taxon>Eukaryota</taxon>
        <taxon>Viridiplantae</taxon>
        <taxon>Streptophyta</taxon>
        <taxon>Embryophyta</taxon>
        <taxon>Tracheophyta</taxon>
        <taxon>Spermatophyta</taxon>
        <taxon>Magnoliopsida</taxon>
        <taxon>eudicotyledons</taxon>
        <taxon>Gunneridae</taxon>
        <taxon>Pentapetalae</taxon>
        <taxon>rosids</taxon>
        <taxon>malvids</taxon>
        <taxon>Myrtales</taxon>
        <taxon>Lythraceae</taxon>
        <taxon>Trapa</taxon>
    </lineage>
</organism>
<protein>
    <submittedName>
        <fullName evidence="2">Uncharacterized protein</fullName>
    </submittedName>
</protein>
<feature type="compositionally biased region" description="Basic residues" evidence="1">
    <location>
        <begin position="123"/>
        <end position="132"/>
    </location>
</feature>
<proteinExistence type="predicted"/>
<reference evidence="2 3" key="1">
    <citation type="journal article" date="2023" name="Hortic Res">
        <title>Pangenome of water caltrop reveals structural variations and asymmetric subgenome divergence after allopolyploidization.</title>
        <authorList>
            <person name="Zhang X."/>
            <person name="Chen Y."/>
            <person name="Wang L."/>
            <person name="Yuan Y."/>
            <person name="Fang M."/>
            <person name="Shi L."/>
            <person name="Lu R."/>
            <person name="Comes H.P."/>
            <person name="Ma Y."/>
            <person name="Chen Y."/>
            <person name="Huang G."/>
            <person name="Zhou Y."/>
            <person name="Zheng Z."/>
            <person name="Qiu Y."/>
        </authorList>
    </citation>
    <scope>NUCLEOTIDE SEQUENCE [LARGE SCALE GENOMIC DNA]</scope>
    <source>
        <tissue evidence="2">Roots</tissue>
    </source>
</reference>
<keyword evidence="3" id="KW-1185">Reference proteome</keyword>